<dbReference type="AlphaFoldDB" id="S9W6P4"/>
<sequence>MHFNLLHIVIGLFLCFRTILAAADYYKVLGVGKDASEADIKKAYRQLTKQWHPDKNPGNEEAQEKIIEINKANEVLSDPERRKIYDAYGEEGLNGQPQGGPRGGGFGGFPGGGFGFDPFADIFENMFGGRRRQNAVRRGPSIEQVAQIDLSSFYTGGIMEIELPVKRICHVCHGKGYNPKYSEEKAIHSCPICGGVGFRVLEHMIAPGFRQQMRMPCDACGGRGRTIKHRCPHCKGERTAEVREKFTVEVPPGAPQDFRITFSGKSDEIPGLEAGDVVIILQEAGEQLGWVRKGNDLYRKETISYQQALLGNWKKKIQKLDGSFFEIKRSAGEVIHPGQIERIKNQGMPIYNTQKGKTTSAIGNAFIEWEVRFPKKLKGKFLKDLNNLFSKYEDVDEL</sequence>
<dbReference type="CDD" id="cd06257">
    <property type="entry name" value="DnaJ"/>
    <property type="match status" value="1"/>
</dbReference>
<dbReference type="CDD" id="cd10719">
    <property type="entry name" value="DnaJ_zf"/>
    <property type="match status" value="1"/>
</dbReference>
<dbReference type="Pfam" id="PF00226">
    <property type="entry name" value="DnaJ"/>
    <property type="match status" value="1"/>
</dbReference>
<dbReference type="Gene3D" id="2.10.230.10">
    <property type="entry name" value="Heat shock protein DnaJ, cysteine-rich domain"/>
    <property type="match status" value="1"/>
</dbReference>
<gene>
    <name evidence="10" type="ORF">SPOG_04590</name>
</gene>
<dbReference type="Gene3D" id="2.60.260.20">
    <property type="entry name" value="Urease metallochaperone UreE, N-terminal domain"/>
    <property type="match status" value="2"/>
</dbReference>
<dbReference type="InterPro" id="IPR001623">
    <property type="entry name" value="DnaJ_domain"/>
</dbReference>
<evidence type="ECO:0000313" key="11">
    <source>
        <dbReference type="Proteomes" id="UP000015464"/>
    </source>
</evidence>
<feature type="chain" id="PRO_5004572387" evidence="7">
    <location>
        <begin position="22"/>
        <end position="398"/>
    </location>
</feature>
<keyword evidence="1 6" id="KW-0479">Metal-binding</keyword>
<dbReference type="Proteomes" id="UP000015464">
    <property type="component" value="Unassembled WGS sequence"/>
</dbReference>
<evidence type="ECO:0000259" key="9">
    <source>
        <dbReference type="PROSITE" id="PS51188"/>
    </source>
</evidence>
<dbReference type="Pfam" id="PF01556">
    <property type="entry name" value="DnaJ_C"/>
    <property type="match status" value="1"/>
</dbReference>
<dbReference type="InterPro" id="IPR008971">
    <property type="entry name" value="HSP40/DnaJ_pept-bd"/>
</dbReference>
<dbReference type="GO" id="GO:0030544">
    <property type="term" value="F:Hsp70 protein binding"/>
    <property type="evidence" value="ECO:0007669"/>
    <property type="project" value="InterPro"/>
</dbReference>
<evidence type="ECO:0000256" key="4">
    <source>
        <dbReference type="ARBA" id="ARBA00022833"/>
    </source>
</evidence>
<keyword evidence="5" id="KW-0143">Chaperone</keyword>
<proteinExistence type="predicted"/>
<reference evidence="10 11" key="1">
    <citation type="journal article" date="2011" name="Science">
        <title>Comparative functional genomics of the fission yeasts.</title>
        <authorList>
            <person name="Rhind N."/>
            <person name="Chen Z."/>
            <person name="Yassour M."/>
            <person name="Thompson D.A."/>
            <person name="Haas B.J."/>
            <person name="Habib N."/>
            <person name="Wapinski I."/>
            <person name="Roy S."/>
            <person name="Lin M.F."/>
            <person name="Heiman D.I."/>
            <person name="Young S.K."/>
            <person name="Furuya K."/>
            <person name="Guo Y."/>
            <person name="Pidoux A."/>
            <person name="Chen H.M."/>
            <person name="Robbertse B."/>
            <person name="Goldberg J.M."/>
            <person name="Aoki K."/>
            <person name="Bayne E.H."/>
            <person name="Berlin A.M."/>
            <person name="Desjardins C.A."/>
            <person name="Dobbs E."/>
            <person name="Dukaj L."/>
            <person name="Fan L."/>
            <person name="FitzGerald M.G."/>
            <person name="French C."/>
            <person name="Gujja S."/>
            <person name="Hansen K."/>
            <person name="Keifenheim D."/>
            <person name="Levin J.Z."/>
            <person name="Mosher R.A."/>
            <person name="Mueller C.A."/>
            <person name="Pfiffner J."/>
            <person name="Priest M."/>
            <person name="Russ C."/>
            <person name="Smialowska A."/>
            <person name="Swoboda P."/>
            <person name="Sykes S.M."/>
            <person name="Vaughn M."/>
            <person name="Vengrova S."/>
            <person name="Yoder R."/>
            <person name="Zeng Q."/>
            <person name="Allshire R."/>
            <person name="Baulcombe D."/>
            <person name="Birren B.W."/>
            <person name="Brown W."/>
            <person name="Ekwall K."/>
            <person name="Kellis M."/>
            <person name="Leatherwood J."/>
            <person name="Levin H."/>
            <person name="Margalit H."/>
            <person name="Martienssen R."/>
            <person name="Nieduszynski C.A."/>
            <person name="Spatafora J.W."/>
            <person name="Friedman N."/>
            <person name="Dalgaard J.Z."/>
            <person name="Baumann P."/>
            <person name="Niki H."/>
            <person name="Regev A."/>
            <person name="Nusbaum C."/>
        </authorList>
    </citation>
    <scope>NUCLEOTIDE SEQUENCE [LARGE SCALE GENOMIC DNA]</scope>
    <source>
        <strain evidence="11">OY26 / ATCC MYA-4695 / CBS 11777 / NBRC 106824 / NRRL Y48691</strain>
    </source>
</reference>
<dbReference type="GO" id="GO:0008270">
    <property type="term" value="F:zinc ion binding"/>
    <property type="evidence" value="ECO:0007669"/>
    <property type="project" value="UniProtKB-KW"/>
</dbReference>
<name>S9W6P4_SCHCR</name>
<dbReference type="OMA" id="KWHEDGD"/>
<dbReference type="SUPFAM" id="SSF46565">
    <property type="entry name" value="Chaperone J-domain"/>
    <property type="match status" value="1"/>
</dbReference>
<dbReference type="PRINTS" id="PR00625">
    <property type="entry name" value="JDOMAIN"/>
</dbReference>
<dbReference type="PROSITE" id="PS50076">
    <property type="entry name" value="DNAJ_2"/>
    <property type="match status" value="1"/>
</dbReference>
<dbReference type="GO" id="GO:0006457">
    <property type="term" value="P:protein folding"/>
    <property type="evidence" value="ECO:0007669"/>
    <property type="project" value="InterPro"/>
</dbReference>
<dbReference type="SUPFAM" id="SSF49493">
    <property type="entry name" value="HSP40/DnaJ peptide-binding domain"/>
    <property type="match status" value="2"/>
</dbReference>
<keyword evidence="11" id="KW-1185">Reference proteome</keyword>
<evidence type="ECO:0000256" key="3">
    <source>
        <dbReference type="ARBA" id="ARBA00022771"/>
    </source>
</evidence>
<keyword evidence="7" id="KW-0732">Signal</keyword>
<evidence type="ECO:0000313" key="10">
    <source>
        <dbReference type="EMBL" id="EPY53530.1"/>
    </source>
</evidence>
<evidence type="ECO:0000256" key="6">
    <source>
        <dbReference type="PROSITE-ProRule" id="PRU00546"/>
    </source>
</evidence>
<dbReference type="InterPro" id="IPR036869">
    <property type="entry name" value="J_dom_sf"/>
</dbReference>
<dbReference type="SMART" id="SM00271">
    <property type="entry name" value="DnaJ"/>
    <property type="match status" value="1"/>
</dbReference>
<feature type="zinc finger region" description="CR-type" evidence="6">
    <location>
        <begin position="156"/>
        <end position="243"/>
    </location>
</feature>
<dbReference type="FunFam" id="2.10.230.10:FF:000001">
    <property type="entry name" value="DnaJ subfamily A member 2"/>
    <property type="match status" value="1"/>
</dbReference>
<dbReference type="GO" id="GO:0051082">
    <property type="term" value="F:unfolded protein binding"/>
    <property type="evidence" value="ECO:0007669"/>
    <property type="project" value="InterPro"/>
</dbReference>
<dbReference type="Pfam" id="PF00684">
    <property type="entry name" value="DnaJ_CXXCXGXG"/>
    <property type="match status" value="1"/>
</dbReference>
<evidence type="ECO:0000256" key="2">
    <source>
        <dbReference type="ARBA" id="ARBA00022737"/>
    </source>
</evidence>
<dbReference type="PANTHER" id="PTHR43888">
    <property type="entry name" value="DNAJ-LIKE-2, ISOFORM A-RELATED"/>
    <property type="match status" value="1"/>
</dbReference>
<protein>
    <submittedName>
        <fullName evidence="10">DNAJ domain-containing protein Scj1</fullName>
    </submittedName>
</protein>
<accession>S9W6P4</accession>
<dbReference type="InterPro" id="IPR044713">
    <property type="entry name" value="DNJA1/2-like"/>
</dbReference>
<dbReference type="GeneID" id="25038903"/>
<organism evidence="10 11">
    <name type="scientific">Schizosaccharomyces cryophilus (strain OY26 / ATCC MYA-4695 / CBS 11777 / NBRC 106824 / NRRL Y48691)</name>
    <name type="common">Fission yeast</name>
    <dbReference type="NCBI Taxonomy" id="653667"/>
    <lineage>
        <taxon>Eukaryota</taxon>
        <taxon>Fungi</taxon>
        <taxon>Dikarya</taxon>
        <taxon>Ascomycota</taxon>
        <taxon>Taphrinomycotina</taxon>
        <taxon>Schizosaccharomycetes</taxon>
        <taxon>Schizosaccharomycetales</taxon>
        <taxon>Schizosaccharomycetaceae</taxon>
        <taxon>Schizosaccharomyces</taxon>
    </lineage>
</organism>
<feature type="domain" description="J" evidence="8">
    <location>
        <begin position="24"/>
        <end position="89"/>
    </location>
</feature>
<dbReference type="STRING" id="653667.S9W6P4"/>
<dbReference type="PROSITE" id="PS51188">
    <property type="entry name" value="ZF_CR"/>
    <property type="match status" value="1"/>
</dbReference>
<dbReference type="InterPro" id="IPR036410">
    <property type="entry name" value="HSP_DnaJ_Cys-rich_dom_sf"/>
</dbReference>
<dbReference type="OrthoDB" id="550424at2759"/>
<feature type="domain" description="CR-type" evidence="9">
    <location>
        <begin position="156"/>
        <end position="243"/>
    </location>
</feature>
<keyword evidence="4 6" id="KW-0862">Zinc</keyword>
<dbReference type="HOGENOM" id="CLU_017633_0_2_1"/>
<feature type="signal peptide" evidence="7">
    <location>
        <begin position="1"/>
        <end position="21"/>
    </location>
</feature>
<dbReference type="InterPro" id="IPR002939">
    <property type="entry name" value="DnaJ_C"/>
</dbReference>
<dbReference type="InterPro" id="IPR001305">
    <property type="entry name" value="HSP_DnaJ_Cys-rich_dom"/>
</dbReference>
<evidence type="ECO:0000259" key="8">
    <source>
        <dbReference type="PROSITE" id="PS50076"/>
    </source>
</evidence>
<dbReference type="EMBL" id="KE546988">
    <property type="protein sequence ID" value="EPY53530.1"/>
    <property type="molecule type" value="Genomic_DNA"/>
</dbReference>
<dbReference type="SUPFAM" id="SSF57938">
    <property type="entry name" value="DnaJ/Hsp40 cysteine-rich domain"/>
    <property type="match status" value="1"/>
</dbReference>
<dbReference type="RefSeq" id="XP_013022043.1">
    <property type="nucleotide sequence ID" value="XM_013166589.1"/>
</dbReference>
<keyword evidence="3 6" id="KW-0863">Zinc-finger</keyword>
<evidence type="ECO:0000256" key="7">
    <source>
        <dbReference type="SAM" id="SignalP"/>
    </source>
</evidence>
<dbReference type="CDD" id="cd10747">
    <property type="entry name" value="DnaJ_C"/>
    <property type="match status" value="1"/>
</dbReference>
<keyword evidence="2" id="KW-0677">Repeat</keyword>
<evidence type="ECO:0000256" key="5">
    <source>
        <dbReference type="ARBA" id="ARBA00023186"/>
    </source>
</evidence>
<dbReference type="eggNOG" id="KOG0712">
    <property type="taxonomic scope" value="Eukaryota"/>
</dbReference>
<evidence type="ECO:0000256" key="1">
    <source>
        <dbReference type="ARBA" id="ARBA00022723"/>
    </source>
</evidence>
<dbReference type="Gene3D" id="1.10.287.110">
    <property type="entry name" value="DnaJ domain"/>
    <property type="match status" value="1"/>
</dbReference>